<evidence type="ECO:0000259" key="6">
    <source>
        <dbReference type="Pfam" id="PF02826"/>
    </source>
</evidence>
<protein>
    <submittedName>
        <fullName evidence="7">C-terminal binding protein</fullName>
    </submittedName>
</protein>
<dbReference type="PANTHER" id="PTHR43761:SF1">
    <property type="entry name" value="D-ISOMER SPECIFIC 2-HYDROXYACID DEHYDROGENASE CATALYTIC DOMAIN-CONTAINING PROTEIN-RELATED"/>
    <property type="match status" value="1"/>
</dbReference>
<evidence type="ECO:0000256" key="3">
    <source>
        <dbReference type="ARBA" id="ARBA00023027"/>
    </source>
</evidence>
<dbReference type="InterPro" id="IPR029753">
    <property type="entry name" value="D-isomer_DH_CS"/>
</dbReference>
<organism evidence="7">
    <name type="scientific">Streptomyces sp. NBC_00008</name>
    <dbReference type="NCBI Taxonomy" id="2903610"/>
    <lineage>
        <taxon>Bacteria</taxon>
        <taxon>Bacillati</taxon>
        <taxon>Actinomycetota</taxon>
        <taxon>Actinomycetes</taxon>
        <taxon>Kitasatosporales</taxon>
        <taxon>Streptomycetaceae</taxon>
        <taxon>Streptomyces</taxon>
    </lineage>
</organism>
<comment type="similarity">
    <text evidence="1 4">Belongs to the D-isomer specific 2-hydroxyacid dehydrogenase family.</text>
</comment>
<reference evidence="7" key="1">
    <citation type="submission" date="2022-10" db="EMBL/GenBank/DDBJ databases">
        <title>The complete genomes of actinobacterial strains from the NBC collection.</title>
        <authorList>
            <person name="Joergensen T.S."/>
            <person name="Alvarez Arevalo M."/>
            <person name="Sterndorff E.B."/>
            <person name="Faurdal D."/>
            <person name="Vuksanovic O."/>
            <person name="Mourched A.-S."/>
            <person name="Charusanti P."/>
            <person name="Shaw S."/>
            <person name="Blin K."/>
            <person name="Weber T."/>
        </authorList>
    </citation>
    <scope>NUCLEOTIDE SEQUENCE</scope>
    <source>
        <strain evidence="7">NBC_00008</strain>
    </source>
</reference>
<evidence type="ECO:0000256" key="1">
    <source>
        <dbReference type="ARBA" id="ARBA00005854"/>
    </source>
</evidence>
<dbReference type="SUPFAM" id="SSF51735">
    <property type="entry name" value="NAD(P)-binding Rossmann-fold domains"/>
    <property type="match status" value="1"/>
</dbReference>
<dbReference type="InterPro" id="IPR043322">
    <property type="entry name" value="CtBP"/>
</dbReference>
<dbReference type="PANTHER" id="PTHR43761">
    <property type="entry name" value="D-ISOMER SPECIFIC 2-HYDROXYACID DEHYDROGENASE FAMILY PROTEIN (AFU_ORTHOLOGUE AFUA_1G13630)"/>
    <property type="match status" value="1"/>
</dbReference>
<evidence type="ECO:0000313" key="7">
    <source>
        <dbReference type="EMBL" id="WTW73607.1"/>
    </source>
</evidence>
<dbReference type="GO" id="GO:0051287">
    <property type="term" value="F:NAD binding"/>
    <property type="evidence" value="ECO:0007669"/>
    <property type="project" value="InterPro"/>
</dbReference>
<dbReference type="Pfam" id="PF02826">
    <property type="entry name" value="2-Hacid_dh_C"/>
    <property type="match status" value="1"/>
</dbReference>
<evidence type="ECO:0000256" key="4">
    <source>
        <dbReference type="RuleBase" id="RU003719"/>
    </source>
</evidence>
<feature type="domain" description="D-isomer specific 2-hydroxyacid dehydrogenase catalytic" evidence="5">
    <location>
        <begin position="16"/>
        <end position="316"/>
    </location>
</feature>
<dbReference type="InterPro" id="IPR050418">
    <property type="entry name" value="D-iso_2-hydroxyacid_DH_PdxB"/>
</dbReference>
<evidence type="ECO:0000256" key="2">
    <source>
        <dbReference type="ARBA" id="ARBA00023002"/>
    </source>
</evidence>
<dbReference type="Gene3D" id="3.40.50.720">
    <property type="entry name" value="NAD(P)-binding Rossmann-like Domain"/>
    <property type="match status" value="2"/>
</dbReference>
<dbReference type="GO" id="GO:0003714">
    <property type="term" value="F:transcription corepressor activity"/>
    <property type="evidence" value="ECO:0007669"/>
    <property type="project" value="InterPro"/>
</dbReference>
<dbReference type="CDD" id="cd05299">
    <property type="entry name" value="CtBP_dh"/>
    <property type="match status" value="1"/>
</dbReference>
<dbReference type="PROSITE" id="PS00670">
    <property type="entry name" value="D_2_HYDROXYACID_DH_2"/>
    <property type="match status" value="1"/>
</dbReference>
<dbReference type="SUPFAM" id="SSF52283">
    <property type="entry name" value="Formate/glycerate dehydrogenase catalytic domain-like"/>
    <property type="match status" value="1"/>
</dbReference>
<dbReference type="InterPro" id="IPR036291">
    <property type="entry name" value="NAD(P)-bd_dom_sf"/>
</dbReference>
<dbReference type="Pfam" id="PF00389">
    <property type="entry name" value="2-Hacid_dh"/>
    <property type="match status" value="1"/>
</dbReference>
<gene>
    <name evidence="7" type="ORF">OG398_37900</name>
</gene>
<dbReference type="AlphaFoldDB" id="A0AAU2W1W6"/>
<dbReference type="PROSITE" id="PS00671">
    <property type="entry name" value="D_2_HYDROXYACID_DH_3"/>
    <property type="match status" value="1"/>
</dbReference>
<accession>A0AAU2W1W6</accession>
<dbReference type="EMBL" id="CP108313">
    <property type="protein sequence ID" value="WTW73607.1"/>
    <property type="molecule type" value="Genomic_DNA"/>
</dbReference>
<evidence type="ECO:0000259" key="5">
    <source>
        <dbReference type="Pfam" id="PF00389"/>
    </source>
</evidence>
<sequence length="338" mass="35746">MTRPVAVITDPEELDPEPAVRLLTESGFEVRVVGSRDPDAIGAAAHDADALIVGYARVDAALLDRMPRVRLLATMSAGYDMIDTAEAARRGLWVTNLPHSATEDVAVHALAAALSLIRRLPQADAVVRSGGWSRDFTEVPRRASDIALGLIGFGRIARTLARIAAPVFGRVIAHDLHAADADWPAGVERLDLDTLVARADVLSLHTPSTRATRGMVNADLLARTRPGSLLVNVSRGDLVDPQALLAALDSGQLAGAALDVFPAEPPVRDDPLRTHPRLQLSPHSAFLSDASLRAYVLEPAHNVLAWWTTGRPHTPVVVPAGAPAGAPQQAPGRQGASA</sequence>
<name>A0AAU2W1W6_9ACTN</name>
<feature type="domain" description="D-isomer specific 2-hydroxyacid dehydrogenase NAD-binding" evidence="6">
    <location>
        <begin position="111"/>
        <end position="285"/>
    </location>
</feature>
<proteinExistence type="inferred from homology"/>
<dbReference type="InterPro" id="IPR006140">
    <property type="entry name" value="D-isomer_DH_NAD-bd"/>
</dbReference>
<keyword evidence="2 4" id="KW-0560">Oxidoreductase</keyword>
<keyword evidence="3" id="KW-0520">NAD</keyword>
<dbReference type="InterPro" id="IPR006139">
    <property type="entry name" value="D-isomer_2_OHA_DH_cat_dom"/>
</dbReference>
<dbReference type="GO" id="GO:0016616">
    <property type="term" value="F:oxidoreductase activity, acting on the CH-OH group of donors, NAD or NADP as acceptor"/>
    <property type="evidence" value="ECO:0007669"/>
    <property type="project" value="InterPro"/>
</dbReference>